<gene>
    <name evidence="2" type="ORF">fugu_009294</name>
</gene>
<organism evidence="2 3">
    <name type="scientific">Takifugu bimaculatus</name>
    <dbReference type="NCBI Taxonomy" id="433685"/>
    <lineage>
        <taxon>Eukaryota</taxon>
        <taxon>Metazoa</taxon>
        <taxon>Chordata</taxon>
        <taxon>Craniata</taxon>
        <taxon>Vertebrata</taxon>
        <taxon>Euteleostomi</taxon>
        <taxon>Actinopterygii</taxon>
        <taxon>Neopterygii</taxon>
        <taxon>Teleostei</taxon>
        <taxon>Neoteleostei</taxon>
        <taxon>Acanthomorphata</taxon>
        <taxon>Eupercaria</taxon>
        <taxon>Tetraodontiformes</taxon>
        <taxon>Tetradontoidea</taxon>
        <taxon>Tetraodontidae</taxon>
        <taxon>Takifugu</taxon>
    </lineage>
</organism>
<accession>A0A4Z2B085</accession>
<evidence type="ECO:0000256" key="1">
    <source>
        <dbReference type="SAM" id="MobiDB-lite"/>
    </source>
</evidence>
<dbReference type="EMBL" id="SWLE01000022">
    <property type="protein sequence ID" value="TNM85116.1"/>
    <property type="molecule type" value="Genomic_DNA"/>
</dbReference>
<keyword evidence="3" id="KW-1185">Reference proteome</keyword>
<dbReference type="AlphaFoldDB" id="A0A4Z2B085"/>
<feature type="region of interest" description="Disordered" evidence="1">
    <location>
        <begin position="82"/>
        <end position="112"/>
    </location>
</feature>
<evidence type="ECO:0000313" key="2">
    <source>
        <dbReference type="EMBL" id="TNM85116.1"/>
    </source>
</evidence>
<comment type="caution">
    <text evidence="2">The sequence shown here is derived from an EMBL/GenBank/DDBJ whole genome shotgun (WGS) entry which is preliminary data.</text>
</comment>
<protein>
    <submittedName>
        <fullName evidence="2">Uncharacterized protein</fullName>
    </submittedName>
</protein>
<sequence length="123" mass="13534">MHPIYDSAHLSFRNKYDLPPSPQPGVRQIHVIKRHLCATKTVLIVHPTPPSPRILPTRGARGAFGVFSGLRARRDVLRDMTESWSVGNEKRSVLRSGPGPGPSNRMERQAGISQCSEVGAVQC</sequence>
<name>A0A4Z2B085_9TELE</name>
<evidence type="ECO:0000313" key="3">
    <source>
        <dbReference type="Proteomes" id="UP000516260"/>
    </source>
</evidence>
<reference evidence="2 3" key="1">
    <citation type="submission" date="2019-04" db="EMBL/GenBank/DDBJ databases">
        <title>The sequence and de novo assembly of Takifugu bimaculatus genome using PacBio and Hi-C technologies.</title>
        <authorList>
            <person name="Xu P."/>
            <person name="Liu B."/>
            <person name="Zhou Z."/>
        </authorList>
    </citation>
    <scope>NUCLEOTIDE SEQUENCE [LARGE SCALE GENOMIC DNA]</scope>
    <source>
        <strain evidence="2">TB-2018</strain>
        <tissue evidence="2">Muscle</tissue>
    </source>
</reference>
<dbReference type="Proteomes" id="UP000516260">
    <property type="component" value="Chromosome 9"/>
</dbReference>
<proteinExistence type="predicted"/>